<reference evidence="8" key="1">
    <citation type="submission" date="2025-08" db="UniProtKB">
        <authorList>
            <consortium name="Ensembl"/>
        </authorList>
    </citation>
    <scope>IDENTIFICATION</scope>
</reference>
<keyword evidence="5" id="KW-0539">Nucleus</keyword>
<keyword evidence="4" id="KW-0234">DNA repair</keyword>
<comment type="subcellular location">
    <subcellularLocation>
        <location evidence="1">Nucleus</location>
    </subcellularLocation>
</comment>
<dbReference type="Gene3D" id="2.60.200.20">
    <property type="match status" value="1"/>
</dbReference>
<dbReference type="GO" id="GO:0006281">
    <property type="term" value="P:DNA repair"/>
    <property type="evidence" value="ECO:0007669"/>
    <property type="project" value="UniProtKB-KW"/>
</dbReference>
<reference evidence="8" key="2">
    <citation type="submission" date="2025-09" db="UniProtKB">
        <authorList>
            <consortium name="Ensembl"/>
        </authorList>
    </citation>
    <scope>IDENTIFICATION</scope>
</reference>
<evidence type="ECO:0000256" key="3">
    <source>
        <dbReference type="ARBA" id="ARBA00022801"/>
    </source>
</evidence>
<keyword evidence="3" id="KW-0378">Hydrolase</keyword>
<dbReference type="SUPFAM" id="SSF49879">
    <property type="entry name" value="SMAD/FHA domain"/>
    <property type="match status" value="1"/>
</dbReference>
<dbReference type="Proteomes" id="UP000472261">
    <property type="component" value="Unplaced"/>
</dbReference>
<organism evidence="8 9">
    <name type="scientific">Phasianus colchicus</name>
    <name type="common">Common pheasant</name>
    <dbReference type="NCBI Taxonomy" id="9054"/>
    <lineage>
        <taxon>Eukaryota</taxon>
        <taxon>Metazoa</taxon>
        <taxon>Chordata</taxon>
        <taxon>Craniata</taxon>
        <taxon>Vertebrata</taxon>
        <taxon>Euteleostomi</taxon>
        <taxon>Archelosauria</taxon>
        <taxon>Archosauria</taxon>
        <taxon>Dinosauria</taxon>
        <taxon>Saurischia</taxon>
        <taxon>Theropoda</taxon>
        <taxon>Coelurosauria</taxon>
        <taxon>Aves</taxon>
        <taxon>Neognathae</taxon>
        <taxon>Galloanserae</taxon>
        <taxon>Galliformes</taxon>
        <taxon>Phasianidae</taxon>
        <taxon>Phasianinae</taxon>
        <taxon>Phasianus</taxon>
    </lineage>
</organism>
<evidence type="ECO:0000256" key="2">
    <source>
        <dbReference type="ARBA" id="ARBA00022763"/>
    </source>
</evidence>
<keyword evidence="9" id="KW-1185">Reference proteome</keyword>
<feature type="region of interest" description="Disordered" evidence="6">
    <location>
        <begin position="1"/>
        <end position="45"/>
    </location>
</feature>
<feature type="domain" description="PNK FHA" evidence="7">
    <location>
        <begin position="9"/>
        <end position="43"/>
    </location>
</feature>
<dbReference type="InterPro" id="IPR008984">
    <property type="entry name" value="SMAD_FHA_dom_sf"/>
</dbReference>
<evidence type="ECO:0000313" key="9">
    <source>
        <dbReference type="Proteomes" id="UP000472261"/>
    </source>
</evidence>
<dbReference type="AlphaFoldDB" id="A0A669R4R1"/>
<name>A0A669R4R1_PHACC</name>
<feature type="compositionally biased region" description="Low complexity" evidence="6">
    <location>
        <begin position="19"/>
        <end position="33"/>
    </location>
</feature>
<accession>A0A669R4R1</accession>
<dbReference type="Pfam" id="PF17913">
    <property type="entry name" value="FHA_2"/>
    <property type="match status" value="1"/>
</dbReference>
<protein>
    <recommendedName>
        <fullName evidence="7">PNK FHA domain-containing protein</fullName>
    </recommendedName>
</protein>
<proteinExistence type="predicted"/>
<evidence type="ECO:0000259" key="7">
    <source>
        <dbReference type="Pfam" id="PF17913"/>
    </source>
</evidence>
<dbReference type="GO" id="GO:0016787">
    <property type="term" value="F:hydrolase activity"/>
    <property type="evidence" value="ECO:0007669"/>
    <property type="project" value="UniProtKB-KW"/>
</dbReference>
<dbReference type="InterPro" id="IPR041388">
    <property type="entry name" value="FHA_2"/>
</dbReference>
<evidence type="ECO:0000256" key="1">
    <source>
        <dbReference type="ARBA" id="ARBA00004123"/>
    </source>
</evidence>
<dbReference type="GO" id="GO:0005634">
    <property type="term" value="C:nucleus"/>
    <property type="evidence" value="ECO:0007669"/>
    <property type="project" value="UniProtKB-SubCell"/>
</dbReference>
<dbReference type="Ensembl" id="ENSPCLT00000031719.1">
    <property type="protein sequence ID" value="ENSPCLP00000022871.1"/>
    <property type="gene ID" value="ENSPCLG00000020145.1"/>
</dbReference>
<evidence type="ECO:0000256" key="4">
    <source>
        <dbReference type="ARBA" id="ARBA00023204"/>
    </source>
</evidence>
<evidence type="ECO:0000256" key="6">
    <source>
        <dbReference type="SAM" id="MobiDB-lite"/>
    </source>
</evidence>
<keyword evidence="2" id="KW-0227">DNA damage</keyword>
<evidence type="ECO:0000256" key="5">
    <source>
        <dbReference type="ARBA" id="ARBA00023242"/>
    </source>
</evidence>
<evidence type="ECO:0000313" key="8">
    <source>
        <dbReference type="Ensembl" id="ENSPCLP00000022871.1"/>
    </source>
</evidence>
<sequence>MSSHKGALCKSAAGPVPLPDGVPVVLGRGPRTGVTDRKCSRQQGW</sequence>